<evidence type="ECO:0000256" key="11">
    <source>
        <dbReference type="PROSITE-ProRule" id="PRU01360"/>
    </source>
</evidence>
<evidence type="ECO:0000256" key="9">
    <source>
        <dbReference type="ARBA" id="ARBA00023136"/>
    </source>
</evidence>
<keyword evidence="4" id="KW-0410">Iron transport</keyword>
<evidence type="ECO:0000256" key="2">
    <source>
        <dbReference type="ARBA" id="ARBA00022448"/>
    </source>
</evidence>
<dbReference type="Proteomes" id="UP001596977">
    <property type="component" value="Unassembled WGS sequence"/>
</dbReference>
<keyword evidence="8 12" id="KW-0798">TonB box</keyword>
<evidence type="ECO:0000256" key="1">
    <source>
        <dbReference type="ARBA" id="ARBA00004571"/>
    </source>
</evidence>
<name>A0ABW3HB59_9SPHN</name>
<dbReference type="InterPro" id="IPR036942">
    <property type="entry name" value="Beta-barrel_TonB_sf"/>
</dbReference>
<evidence type="ECO:0000256" key="12">
    <source>
        <dbReference type="RuleBase" id="RU003357"/>
    </source>
</evidence>
<keyword evidence="5 11" id="KW-0812">Transmembrane</keyword>
<keyword evidence="10 11" id="KW-0998">Cell outer membrane</keyword>
<keyword evidence="3 11" id="KW-1134">Transmembrane beta strand</keyword>
<feature type="signal peptide" evidence="13">
    <location>
        <begin position="1"/>
        <end position="29"/>
    </location>
</feature>
<comment type="caution">
    <text evidence="16">The sequence shown here is derived from an EMBL/GenBank/DDBJ whole genome shotgun (WGS) entry which is preliminary data.</text>
</comment>
<dbReference type="RefSeq" id="WP_264945707.1">
    <property type="nucleotide sequence ID" value="NZ_JAPDRA010000009.1"/>
</dbReference>
<dbReference type="InterPro" id="IPR000531">
    <property type="entry name" value="Beta-barrel_TonB"/>
</dbReference>
<comment type="similarity">
    <text evidence="11 12">Belongs to the TonB-dependent receptor family.</text>
</comment>
<dbReference type="Pfam" id="PF07715">
    <property type="entry name" value="Plug"/>
    <property type="match status" value="1"/>
</dbReference>
<organism evidence="16 17">
    <name type="scientific">Sphingomonas canadensis</name>
    <dbReference type="NCBI Taxonomy" id="1219257"/>
    <lineage>
        <taxon>Bacteria</taxon>
        <taxon>Pseudomonadati</taxon>
        <taxon>Pseudomonadota</taxon>
        <taxon>Alphaproteobacteria</taxon>
        <taxon>Sphingomonadales</taxon>
        <taxon>Sphingomonadaceae</taxon>
        <taxon>Sphingomonas</taxon>
    </lineage>
</organism>
<keyword evidence="16" id="KW-0675">Receptor</keyword>
<dbReference type="PANTHER" id="PTHR32552:SF81">
    <property type="entry name" value="TONB-DEPENDENT OUTER MEMBRANE RECEPTOR"/>
    <property type="match status" value="1"/>
</dbReference>
<dbReference type="SUPFAM" id="SSF56935">
    <property type="entry name" value="Porins"/>
    <property type="match status" value="1"/>
</dbReference>
<dbReference type="Gene3D" id="2.170.130.10">
    <property type="entry name" value="TonB-dependent receptor, plug domain"/>
    <property type="match status" value="1"/>
</dbReference>
<accession>A0ABW3HB59</accession>
<evidence type="ECO:0000256" key="5">
    <source>
        <dbReference type="ARBA" id="ARBA00022692"/>
    </source>
</evidence>
<dbReference type="Gene3D" id="2.40.170.20">
    <property type="entry name" value="TonB-dependent receptor, beta-barrel domain"/>
    <property type="match status" value="1"/>
</dbReference>
<evidence type="ECO:0000256" key="10">
    <source>
        <dbReference type="ARBA" id="ARBA00023237"/>
    </source>
</evidence>
<keyword evidence="17" id="KW-1185">Reference proteome</keyword>
<dbReference type="InterPro" id="IPR037066">
    <property type="entry name" value="Plug_dom_sf"/>
</dbReference>
<dbReference type="PANTHER" id="PTHR32552">
    <property type="entry name" value="FERRICHROME IRON RECEPTOR-RELATED"/>
    <property type="match status" value="1"/>
</dbReference>
<feature type="domain" description="TonB-dependent receptor-like beta-barrel" evidence="14">
    <location>
        <begin position="332"/>
        <end position="778"/>
    </location>
</feature>
<gene>
    <name evidence="16" type="ORF">ACFQ1E_16450</name>
</gene>
<evidence type="ECO:0000256" key="4">
    <source>
        <dbReference type="ARBA" id="ARBA00022496"/>
    </source>
</evidence>
<evidence type="ECO:0000256" key="3">
    <source>
        <dbReference type="ARBA" id="ARBA00022452"/>
    </source>
</evidence>
<dbReference type="InterPro" id="IPR039426">
    <property type="entry name" value="TonB-dep_rcpt-like"/>
</dbReference>
<evidence type="ECO:0000256" key="8">
    <source>
        <dbReference type="ARBA" id="ARBA00023077"/>
    </source>
</evidence>
<feature type="chain" id="PRO_5045889977" evidence="13">
    <location>
        <begin position="30"/>
        <end position="815"/>
    </location>
</feature>
<evidence type="ECO:0000256" key="13">
    <source>
        <dbReference type="SAM" id="SignalP"/>
    </source>
</evidence>
<evidence type="ECO:0000259" key="14">
    <source>
        <dbReference type="Pfam" id="PF00593"/>
    </source>
</evidence>
<protein>
    <submittedName>
        <fullName evidence="16">TonB-dependent receptor</fullName>
    </submittedName>
</protein>
<proteinExistence type="inferred from homology"/>
<comment type="subcellular location">
    <subcellularLocation>
        <location evidence="1 11">Cell outer membrane</location>
        <topology evidence="1 11">Multi-pass membrane protein</topology>
    </subcellularLocation>
</comment>
<evidence type="ECO:0000259" key="15">
    <source>
        <dbReference type="Pfam" id="PF07715"/>
    </source>
</evidence>
<dbReference type="PROSITE" id="PS52016">
    <property type="entry name" value="TONB_DEPENDENT_REC_3"/>
    <property type="match status" value="1"/>
</dbReference>
<keyword evidence="7" id="KW-0406">Ion transport</keyword>
<sequence>MAFQLTRLQAAASLLALAGALGAAVPAAAQGDTQSKDSEAADDGEIVVTAQFRDQNLQDVPLAITAVTGDTLEARGQTNLADLGGSAPNVTLRQTPATYGPAVVAYIRGVGQRDTTFALEPGVGLYVDDVYLPTLHGSMLNLVDLDRVEILRGPQGTLAGQNSIGGAIKLYSKKPDDSTDGYLSATIGSFNRVEVKGATNFTLVPDTLYARISAAGVHKDGYVTRYDYACTHPGSTVPTSVTGNGCKLGTEGGKDYVAARLALRWKPSSSITVDLAGDVTEDNSEPGPTTLIYVGRNAVPGAMLTGVATPASAAYVLNGNVYGTSTGSQFISYSPYGNFAQDTFSHSPYTSYENYTDLAPRDGTAAWQAPLKSAIDSWGLSATISADLADKVNLTSITSYRKFDGVYSSADGSPLSPTIQANQIFNRQFSQEVRLSAELADIIHVTVGGFYFHKRSRNRSRVTLTTLNFIEDNSIPATTKAAFINAEVTPIENLTLVGGLRYTDQKKQFIYGRLGIPGSSTGGAVPASLAPLNGLVGEYSGDRFDYRVAAQYRFTDGLMAYAQFSTGFKGGGINPRPFFPAQALPHGPETLDAYEAGFKSDFFDRKVRLNASAFINKYNDILVSVSSCPLTGAPATPCALPLNAGKATVKGFETELSLRPVRGLSIDASLAYLNFKYTSISAIAATAGIGLEDKGVYISPWQWSIGAQYQIEAPFGTITPRVDMTHEDAFNRNANNVDAATGGVDVFGLVQGRTLVNARLSFVPEGSDWEFSAEVRNLTDKFYYTDIFDNRGSTNSIQGSPAEPRTWALTIKRRF</sequence>
<keyword evidence="6" id="KW-0408">Iron</keyword>
<dbReference type="EMBL" id="JBHTJG010000009">
    <property type="protein sequence ID" value="MFD0947935.1"/>
    <property type="molecule type" value="Genomic_DNA"/>
</dbReference>
<evidence type="ECO:0000256" key="6">
    <source>
        <dbReference type="ARBA" id="ARBA00023004"/>
    </source>
</evidence>
<evidence type="ECO:0000313" key="16">
    <source>
        <dbReference type="EMBL" id="MFD0947935.1"/>
    </source>
</evidence>
<evidence type="ECO:0000313" key="17">
    <source>
        <dbReference type="Proteomes" id="UP001596977"/>
    </source>
</evidence>
<dbReference type="InterPro" id="IPR012910">
    <property type="entry name" value="Plug_dom"/>
</dbReference>
<keyword evidence="9 11" id="KW-0472">Membrane</keyword>
<feature type="domain" description="TonB-dependent receptor plug" evidence="15">
    <location>
        <begin position="57"/>
        <end position="167"/>
    </location>
</feature>
<evidence type="ECO:0000256" key="7">
    <source>
        <dbReference type="ARBA" id="ARBA00023065"/>
    </source>
</evidence>
<keyword evidence="13" id="KW-0732">Signal</keyword>
<keyword evidence="2 11" id="KW-0813">Transport</keyword>
<dbReference type="Pfam" id="PF00593">
    <property type="entry name" value="TonB_dep_Rec_b-barrel"/>
    <property type="match status" value="1"/>
</dbReference>
<reference evidence="17" key="1">
    <citation type="journal article" date="2019" name="Int. J. Syst. Evol. Microbiol.">
        <title>The Global Catalogue of Microorganisms (GCM) 10K type strain sequencing project: providing services to taxonomists for standard genome sequencing and annotation.</title>
        <authorList>
            <consortium name="The Broad Institute Genomics Platform"/>
            <consortium name="The Broad Institute Genome Sequencing Center for Infectious Disease"/>
            <person name="Wu L."/>
            <person name="Ma J."/>
        </authorList>
    </citation>
    <scope>NUCLEOTIDE SEQUENCE [LARGE SCALE GENOMIC DNA]</scope>
    <source>
        <strain evidence="17">CCUG 62982</strain>
    </source>
</reference>